<organism evidence="2 3">
    <name type="scientific">Conger conger</name>
    <name type="common">Conger eel</name>
    <name type="synonym">Muraena conger</name>
    <dbReference type="NCBI Taxonomy" id="82655"/>
    <lineage>
        <taxon>Eukaryota</taxon>
        <taxon>Metazoa</taxon>
        <taxon>Chordata</taxon>
        <taxon>Craniata</taxon>
        <taxon>Vertebrata</taxon>
        <taxon>Euteleostomi</taxon>
        <taxon>Actinopterygii</taxon>
        <taxon>Neopterygii</taxon>
        <taxon>Teleostei</taxon>
        <taxon>Anguilliformes</taxon>
        <taxon>Congridae</taxon>
        <taxon>Conger</taxon>
    </lineage>
</organism>
<keyword evidence="3" id="KW-1185">Reference proteome</keyword>
<dbReference type="EMBL" id="JAFJMO010000018">
    <property type="protein sequence ID" value="KAJ8250272.1"/>
    <property type="molecule type" value="Genomic_DNA"/>
</dbReference>
<accession>A0A9Q1CWK4</accession>
<feature type="region of interest" description="Disordered" evidence="1">
    <location>
        <begin position="94"/>
        <end position="127"/>
    </location>
</feature>
<gene>
    <name evidence="2" type="ORF">COCON_G00221940</name>
</gene>
<proteinExistence type="predicted"/>
<protein>
    <submittedName>
        <fullName evidence="2">Uncharacterized protein</fullName>
    </submittedName>
</protein>
<dbReference type="Proteomes" id="UP001152803">
    <property type="component" value="Unassembled WGS sequence"/>
</dbReference>
<evidence type="ECO:0000256" key="1">
    <source>
        <dbReference type="SAM" id="MobiDB-lite"/>
    </source>
</evidence>
<reference evidence="2" key="1">
    <citation type="journal article" date="2023" name="Science">
        <title>Genome structures resolve the early diversification of teleost fishes.</title>
        <authorList>
            <person name="Parey E."/>
            <person name="Louis A."/>
            <person name="Montfort J."/>
            <person name="Bouchez O."/>
            <person name="Roques C."/>
            <person name="Iampietro C."/>
            <person name="Lluch J."/>
            <person name="Castinel A."/>
            <person name="Donnadieu C."/>
            <person name="Desvignes T."/>
            <person name="Floi Bucao C."/>
            <person name="Jouanno E."/>
            <person name="Wen M."/>
            <person name="Mejri S."/>
            <person name="Dirks R."/>
            <person name="Jansen H."/>
            <person name="Henkel C."/>
            <person name="Chen W.J."/>
            <person name="Zahm M."/>
            <person name="Cabau C."/>
            <person name="Klopp C."/>
            <person name="Thompson A.W."/>
            <person name="Robinson-Rechavi M."/>
            <person name="Braasch I."/>
            <person name="Lecointre G."/>
            <person name="Bobe J."/>
            <person name="Postlethwait J.H."/>
            <person name="Berthelot C."/>
            <person name="Roest Crollius H."/>
            <person name="Guiguen Y."/>
        </authorList>
    </citation>
    <scope>NUCLEOTIDE SEQUENCE</scope>
    <source>
        <strain evidence="2">Concon-B</strain>
    </source>
</reference>
<evidence type="ECO:0000313" key="2">
    <source>
        <dbReference type="EMBL" id="KAJ8250272.1"/>
    </source>
</evidence>
<dbReference type="AlphaFoldDB" id="A0A9Q1CWK4"/>
<evidence type="ECO:0000313" key="3">
    <source>
        <dbReference type="Proteomes" id="UP001152803"/>
    </source>
</evidence>
<name>A0A9Q1CWK4_CONCO</name>
<sequence>MDVFIYCEVQLPCPASTGRRRVDWTEFTGGVGRGALEDSGGTAAEGKRVASRVKSGGDAGVGGQTRAEVGSPPGGRIRRAERRTECAAFVSCPRPPHWQRRQGQPQCPSRPAEGAWKAQGWQFVGTR</sequence>
<feature type="region of interest" description="Disordered" evidence="1">
    <location>
        <begin position="30"/>
        <end position="76"/>
    </location>
</feature>
<comment type="caution">
    <text evidence="2">The sequence shown here is derived from an EMBL/GenBank/DDBJ whole genome shotgun (WGS) entry which is preliminary data.</text>
</comment>